<organism evidence="1 2">
    <name type="scientific">Lipomyces starkeyi NRRL Y-11557</name>
    <dbReference type="NCBI Taxonomy" id="675824"/>
    <lineage>
        <taxon>Eukaryota</taxon>
        <taxon>Fungi</taxon>
        <taxon>Dikarya</taxon>
        <taxon>Ascomycota</taxon>
        <taxon>Saccharomycotina</taxon>
        <taxon>Lipomycetes</taxon>
        <taxon>Lipomycetales</taxon>
        <taxon>Lipomycetaceae</taxon>
        <taxon>Lipomyces</taxon>
    </lineage>
</organism>
<reference evidence="1 2" key="1">
    <citation type="journal article" date="2016" name="Proc. Natl. Acad. Sci. U.S.A.">
        <title>Comparative genomics of biotechnologically important yeasts.</title>
        <authorList>
            <person name="Riley R."/>
            <person name="Haridas S."/>
            <person name="Wolfe K.H."/>
            <person name="Lopes M.R."/>
            <person name="Hittinger C.T."/>
            <person name="Goeker M."/>
            <person name="Salamov A.A."/>
            <person name="Wisecaver J.H."/>
            <person name="Long T.M."/>
            <person name="Calvey C.H."/>
            <person name="Aerts A.L."/>
            <person name="Barry K.W."/>
            <person name="Choi C."/>
            <person name="Clum A."/>
            <person name="Coughlan A.Y."/>
            <person name="Deshpande S."/>
            <person name="Douglass A.P."/>
            <person name="Hanson S.J."/>
            <person name="Klenk H.-P."/>
            <person name="LaButti K.M."/>
            <person name="Lapidus A."/>
            <person name="Lindquist E.A."/>
            <person name="Lipzen A.M."/>
            <person name="Meier-Kolthoff J.P."/>
            <person name="Ohm R.A."/>
            <person name="Otillar R.P."/>
            <person name="Pangilinan J.L."/>
            <person name="Peng Y."/>
            <person name="Rokas A."/>
            <person name="Rosa C.A."/>
            <person name="Scheuner C."/>
            <person name="Sibirny A.A."/>
            <person name="Slot J.C."/>
            <person name="Stielow J.B."/>
            <person name="Sun H."/>
            <person name="Kurtzman C.P."/>
            <person name="Blackwell M."/>
            <person name="Grigoriev I.V."/>
            <person name="Jeffries T.W."/>
        </authorList>
    </citation>
    <scope>NUCLEOTIDE SEQUENCE [LARGE SCALE GENOMIC DNA]</scope>
    <source>
        <strain evidence="1 2">NRRL Y-11557</strain>
    </source>
</reference>
<feature type="non-terminal residue" evidence="1">
    <location>
        <position position="1"/>
    </location>
</feature>
<evidence type="ECO:0000313" key="1">
    <source>
        <dbReference type="EMBL" id="ODQ73264.1"/>
    </source>
</evidence>
<dbReference type="EMBL" id="KV454294">
    <property type="protein sequence ID" value="ODQ73264.1"/>
    <property type="molecule type" value="Genomic_DNA"/>
</dbReference>
<accession>A0A1E3Q6Z6</accession>
<keyword evidence="2" id="KW-1185">Reference proteome</keyword>
<name>A0A1E3Q6Z6_LIPST</name>
<dbReference type="AlphaFoldDB" id="A0A1E3Q6Z6"/>
<proteinExistence type="predicted"/>
<protein>
    <submittedName>
        <fullName evidence="1">Uncharacterized protein</fullName>
    </submittedName>
</protein>
<gene>
    <name evidence="1" type="ORF">LIPSTDRAFT_71636</name>
</gene>
<sequence length="235" mass="26604">VPNCVPMEQSDLMTAVRRPLSPDAKIEVPASWDEYERAQGLLDTEGNKYPRLWYDSTRQIAIVVAAPTPLHGAMVGELVGSLANSCNEILLRGGISVVDIRRRVSQATAVTKHRRAGRGLTIRDWDGALRYLDNDDEEMNLMVAFEVGVSQSYRSRQEAISWSMFSIMRMKKKQRRPSSKSQMSSVFSCVRAPLDRWCETGLRGLVHWRKLSLRLSVARMRTVLQVLCLILRGPM</sequence>
<dbReference type="Proteomes" id="UP000094385">
    <property type="component" value="Unassembled WGS sequence"/>
</dbReference>
<evidence type="ECO:0000313" key="2">
    <source>
        <dbReference type="Proteomes" id="UP000094385"/>
    </source>
</evidence>